<name>A0A136Q688_9FIRM</name>
<feature type="transmembrane region" description="Helical" evidence="1">
    <location>
        <begin position="28"/>
        <end position="45"/>
    </location>
</feature>
<evidence type="ECO:0000256" key="1">
    <source>
        <dbReference type="SAM" id="Phobius"/>
    </source>
</evidence>
<comment type="caution">
    <text evidence="2">The sequence shown here is derived from an EMBL/GenBank/DDBJ whole genome shotgun (WGS) entry which is preliminary data.</text>
</comment>
<gene>
    <name evidence="2" type="ORF">HMPREF3293_00923</name>
</gene>
<keyword evidence="1" id="KW-1133">Transmembrane helix</keyword>
<keyword evidence="1" id="KW-0812">Transmembrane</keyword>
<keyword evidence="3" id="KW-1185">Reference proteome</keyword>
<dbReference type="AlphaFoldDB" id="A0A136Q688"/>
<dbReference type="Proteomes" id="UP000070366">
    <property type="component" value="Unassembled WGS sequence"/>
</dbReference>
<sequence>MRDAETDRRAPFFRKTIKKDMTMQTRGMKIWSGLNVALGALAYAVLLDGMWFWIGFACAAAALILGSKGRKSPYKSKQICSVVSIALAVGAAVCYLILMLSLGYSMPDIL</sequence>
<evidence type="ECO:0000313" key="2">
    <source>
        <dbReference type="EMBL" id="KXK66187.1"/>
    </source>
</evidence>
<feature type="transmembrane region" description="Helical" evidence="1">
    <location>
        <begin position="79"/>
        <end position="104"/>
    </location>
</feature>
<dbReference type="STRING" id="626937.HMPREF3293_00923"/>
<protein>
    <recommendedName>
        <fullName evidence="4">DUF4190 domain-containing protein</fullName>
    </recommendedName>
</protein>
<feature type="transmembrane region" description="Helical" evidence="1">
    <location>
        <begin position="51"/>
        <end position="67"/>
    </location>
</feature>
<evidence type="ECO:0008006" key="4">
    <source>
        <dbReference type="Google" id="ProtNLM"/>
    </source>
</evidence>
<evidence type="ECO:0000313" key="3">
    <source>
        <dbReference type="Proteomes" id="UP000070366"/>
    </source>
</evidence>
<organism evidence="2 3">
    <name type="scientific">Christensenella minuta</name>
    <dbReference type="NCBI Taxonomy" id="626937"/>
    <lineage>
        <taxon>Bacteria</taxon>
        <taxon>Bacillati</taxon>
        <taxon>Bacillota</taxon>
        <taxon>Clostridia</taxon>
        <taxon>Christensenellales</taxon>
        <taxon>Christensenellaceae</taxon>
        <taxon>Christensenella</taxon>
    </lineage>
</organism>
<dbReference type="KEGG" id="cmiu:B1H56_01605"/>
<dbReference type="OrthoDB" id="9925267at2"/>
<reference evidence="2 3" key="1">
    <citation type="submission" date="2016-02" db="EMBL/GenBank/DDBJ databases">
        <authorList>
            <person name="Wen L."/>
            <person name="He K."/>
            <person name="Yang H."/>
        </authorList>
    </citation>
    <scope>NUCLEOTIDE SEQUENCE [LARGE SCALE GENOMIC DNA]</scope>
    <source>
        <strain evidence="2 3">DSM 22607</strain>
    </source>
</reference>
<proteinExistence type="predicted"/>
<accession>A0A136Q688</accession>
<dbReference type="EMBL" id="LSZW01000047">
    <property type="protein sequence ID" value="KXK66187.1"/>
    <property type="molecule type" value="Genomic_DNA"/>
</dbReference>
<keyword evidence="1" id="KW-0472">Membrane</keyword>